<feature type="binding site" evidence="2">
    <location>
        <position position="370"/>
    </location>
    <ligand>
        <name>5-methoxybenzimidazolylcob(I)amide</name>
        <dbReference type="ChEBI" id="CHEBI:157765"/>
    </ligand>
</feature>
<dbReference type="Pfam" id="PF03599">
    <property type="entry name" value="CdhD"/>
    <property type="match status" value="1"/>
</dbReference>
<keyword evidence="1" id="KW-0484">Methanogenesis</keyword>
<gene>
    <name evidence="5" type="primary">acsC</name>
    <name evidence="5" type="ORF">MmiEs2_08420</name>
</gene>
<keyword evidence="3" id="KW-0411">Iron-sulfur</keyword>
<feature type="domain" description="CO dehydrogenase/acetyl-CoA synthase delta subunit TIM barrel" evidence="4">
    <location>
        <begin position="71"/>
        <end position="471"/>
    </location>
</feature>
<dbReference type="PANTHER" id="PTHR36214:SF3">
    <property type="entry name" value="ACETYL-COA DECARBONYLASE_SYNTHASE COMPLEX SUBUNIT GAMMA"/>
    <property type="match status" value="1"/>
</dbReference>
<dbReference type="GO" id="GO:0005506">
    <property type="term" value="F:iron ion binding"/>
    <property type="evidence" value="ECO:0007669"/>
    <property type="project" value="InterPro"/>
</dbReference>
<dbReference type="GO" id="GO:0008168">
    <property type="term" value="F:methyltransferase activity"/>
    <property type="evidence" value="ECO:0007669"/>
    <property type="project" value="InterPro"/>
</dbReference>
<feature type="binding site" evidence="2">
    <location>
        <position position="376"/>
    </location>
    <ligand>
        <name>5-methoxybenzimidazolylcob(I)amide</name>
        <dbReference type="ChEBI" id="CHEBI:157765"/>
    </ligand>
</feature>
<evidence type="ECO:0000259" key="4">
    <source>
        <dbReference type="Pfam" id="PF03599"/>
    </source>
</evidence>
<dbReference type="PIRSF" id="PIRSF000376">
    <property type="entry name" value="AcCoA_decarb_gamma"/>
    <property type="match status" value="1"/>
</dbReference>
<dbReference type="InterPro" id="IPR016218">
    <property type="entry name" value="AcylCoA_decarb/synth_gsu"/>
</dbReference>
<dbReference type="EMBL" id="CP131062">
    <property type="protein sequence ID" value="WNY28642.1"/>
    <property type="molecule type" value="Genomic_DNA"/>
</dbReference>
<dbReference type="InterPro" id="IPR011005">
    <property type="entry name" value="Dihydropteroate_synth-like_sf"/>
</dbReference>
<dbReference type="GeneID" id="85197304"/>
<dbReference type="InterPro" id="IPR016041">
    <property type="entry name" value="Ac-CoA_synth_d_su_TIM-brl"/>
</dbReference>
<evidence type="ECO:0000256" key="3">
    <source>
        <dbReference type="PIRSR" id="PIRSR000376-2"/>
    </source>
</evidence>
<dbReference type="GO" id="GO:0051539">
    <property type="term" value="F:4 iron, 4 sulfur cluster binding"/>
    <property type="evidence" value="ECO:0007669"/>
    <property type="project" value="UniProtKB-KW"/>
</dbReference>
<keyword evidence="3" id="KW-0479">Metal-binding</keyword>
<keyword evidence="3" id="KW-0408">Iron</keyword>
<evidence type="ECO:0000256" key="2">
    <source>
        <dbReference type="PIRSR" id="PIRSR000376-1"/>
    </source>
</evidence>
<feature type="binding site" evidence="2">
    <location>
        <begin position="400"/>
        <end position="403"/>
    </location>
    <ligand>
        <name>5-methoxybenzimidazolylcob(I)amide</name>
        <dbReference type="ChEBI" id="CHEBI:157765"/>
    </ligand>
</feature>
<dbReference type="SUPFAM" id="SSF51717">
    <property type="entry name" value="Dihydropteroate synthetase-like"/>
    <property type="match status" value="1"/>
</dbReference>
<evidence type="ECO:0000256" key="1">
    <source>
        <dbReference type="ARBA" id="ARBA00022994"/>
    </source>
</evidence>
<reference evidence="5 6" key="1">
    <citation type="submission" date="2023-07" db="EMBL/GenBank/DDBJ databases">
        <title>Closed genome sequence of Methanimicrococcus sp. Es2.</title>
        <authorList>
            <person name="Protasov E."/>
            <person name="Platt K."/>
            <person name="Reeh H."/>
            <person name="Poehlein A."/>
            <person name="Daniel R."/>
            <person name="Brune A."/>
        </authorList>
    </citation>
    <scope>NUCLEOTIDE SEQUENCE [LARGE SCALE GENOMIC DNA]</scope>
    <source>
        <strain evidence="5 6">Es2</strain>
    </source>
</reference>
<dbReference type="AlphaFoldDB" id="A0AA96ZYY4"/>
<keyword evidence="6" id="KW-1185">Reference proteome</keyword>
<keyword evidence="3" id="KW-0004">4Fe-4S</keyword>
<dbReference type="Gene3D" id="3.40.50.11600">
    <property type="match status" value="1"/>
</dbReference>
<feature type="binding site" evidence="3">
    <location>
        <position position="18"/>
    </location>
    <ligand>
        <name>[4Fe-4S] cluster</name>
        <dbReference type="ChEBI" id="CHEBI:49883"/>
    </ligand>
</feature>
<dbReference type="GO" id="GO:0046356">
    <property type="term" value="P:acetyl-CoA catabolic process"/>
    <property type="evidence" value="ECO:0007669"/>
    <property type="project" value="InterPro"/>
</dbReference>
<dbReference type="RefSeq" id="WP_316560180.1">
    <property type="nucleotide sequence ID" value="NZ_CP131062.1"/>
</dbReference>
<protein>
    <submittedName>
        <fullName evidence="5">Corrinoid/iron-sulfur protein large subunit</fullName>
    </submittedName>
</protein>
<accession>A0AA96ZYY4</accession>
<feature type="binding site" evidence="2">
    <location>
        <position position="465"/>
    </location>
    <ligand>
        <name>5-methoxybenzimidazolylcob(I)amide</name>
        <dbReference type="ChEBI" id="CHEBI:157765"/>
    </ligand>
</feature>
<evidence type="ECO:0000313" key="6">
    <source>
        <dbReference type="Proteomes" id="UP001302662"/>
    </source>
</evidence>
<dbReference type="PANTHER" id="PTHR36214">
    <property type="match status" value="1"/>
</dbReference>
<dbReference type="Gene3D" id="3.20.20.20">
    <property type="entry name" value="Dihydropteroate synthase-like"/>
    <property type="match status" value="1"/>
</dbReference>
<dbReference type="NCBIfam" id="NF003195">
    <property type="entry name" value="PRK04165.1"/>
    <property type="match status" value="1"/>
</dbReference>
<name>A0AA96ZYY4_9EURY</name>
<proteinExistence type="predicted"/>
<dbReference type="KEGG" id="mees:MmiEs2_08420"/>
<sequence length="481" mass="52877">MAKQVSPLDIYPLLPDNCESLFGTSKMAVATQLAGKKLKVKDVREIYETLPPEFIEKYEKLADLLSPTIREIEIGAGDKKVTIGGDDVMFRHTLSFYNKPPVAVDVWDTMIDAELFERIEKIQNFKKFYVGDFLYLDMIAIRSTSGSPETFGKIVEKIIKHSDLPLILCTKNPEIMRAGLIAADDKNPLMYACDLKNRKEMTRLALEFDAPVVISAGGNLDDLKSLSATLRADGVSKIVIDPGTASYGPEFKKTFQNFIKLRKAGLDGDKDLAYPLIALPIAARKSAALPKVGETLPPEIVADYHETIAASALTVRYADIMIIHGLEGHELLPIVHVTDMIYTDPRTPSSVEPKLYEIGNPDSTSPVLFTTNFALTYYTVESDLESAGFNGYVLAVNTGGLGVEAAVAGGQLTADVVKKDFEEAQFNFEEQTAHQTLVLPGLAARLQSDIEKSMNVAALVGPMDSGRLAKWLEENWPPKKE</sequence>
<evidence type="ECO:0000313" key="5">
    <source>
        <dbReference type="EMBL" id="WNY28642.1"/>
    </source>
</evidence>
<organism evidence="5 6">
    <name type="scientific">Methanimicrococcus stummii</name>
    <dbReference type="NCBI Taxonomy" id="3028294"/>
    <lineage>
        <taxon>Archaea</taxon>
        <taxon>Methanobacteriati</taxon>
        <taxon>Methanobacteriota</taxon>
        <taxon>Stenosarchaea group</taxon>
        <taxon>Methanomicrobia</taxon>
        <taxon>Methanosarcinales</taxon>
        <taxon>Methanosarcinaceae</taxon>
        <taxon>Methanimicrococcus</taxon>
    </lineage>
</organism>
<dbReference type="Proteomes" id="UP001302662">
    <property type="component" value="Chromosome"/>
</dbReference>
<dbReference type="GO" id="GO:0015948">
    <property type="term" value="P:methanogenesis"/>
    <property type="evidence" value="ECO:0007669"/>
    <property type="project" value="UniProtKB-KW"/>
</dbReference>
<dbReference type="InterPro" id="IPR051069">
    <property type="entry name" value="ACDS_complex_subunit"/>
</dbReference>